<keyword evidence="2" id="KW-0812">Transmembrane</keyword>
<protein>
    <submittedName>
        <fullName evidence="4">Nitroreductase</fullName>
    </submittedName>
</protein>
<feature type="chain" id="PRO_5043746859" evidence="3">
    <location>
        <begin position="18"/>
        <end position="165"/>
    </location>
</feature>
<evidence type="ECO:0000313" key="4">
    <source>
        <dbReference type="EMBL" id="WZN65526.1"/>
    </source>
</evidence>
<feature type="signal peptide" evidence="3">
    <location>
        <begin position="1"/>
        <end position="17"/>
    </location>
</feature>
<dbReference type="InterPro" id="IPR000415">
    <property type="entry name" value="Nitroreductase-like"/>
</dbReference>
<name>A0AAX4PI64_9CHLO</name>
<evidence type="ECO:0000256" key="3">
    <source>
        <dbReference type="SAM" id="SignalP"/>
    </source>
</evidence>
<feature type="transmembrane region" description="Helical" evidence="2">
    <location>
        <begin position="27"/>
        <end position="48"/>
    </location>
</feature>
<dbReference type="GO" id="GO:0016491">
    <property type="term" value="F:oxidoreductase activity"/>
    <property type="evidence" value="ECO:0007669"/>
    <property type="project" value="InterPro"/>
</dbReference>
<reference evidence="4 5" key="1">
    <citation type="submission" date="2024-03" db="EMBL/GenBank/DDBJ databases">
        <title>Complete genome sequence of the green alga Chloropicon roscoffensis RCC1871.</title>
        <authorList>
            <person name="Lemieux C."/>
            <person name="Pombert J.-F."/>
            <person name="Otis C."/>
            <person name="Turmel M."/>
        </authorList>
    </citation>
    <scope>NUCLEOTIDE SEQUENCE [LARGE SCALE GENOMIC DNA]</scope>
    <source>
        <strain evidence="4 5">RCC1871</strain>
    </source>
</reference>
<evidence type="ECO:0000256" key="2">
    <source>
        <dbReference type="SAM" id="Phobius"/>
    </source>
</evidence>
<dbReference type="EMBL" id="CP151512">
    <property type="protein sequence ID" value="WZN65526.1"/>
    <property type="molecule type" value="Genomic_DNA"/>
</dbReference>
<feature type="compositionally biased region" description="Basic residues" evidence="1">
    <location>
        <begin position="156"/>
        <end position="165"/>
    </location>
</feature>
<sequence length="165" mass="17520">MLILAIVSAAATNEVAGLTNTYNQVSPWLVYLACTILISTTVASLALWSGKARSATVARSSAPPSSHDPAGRASLVRALVERRSVFPRDYARGHGREVPREVVDSMLEAACWAPFHGSKPPCSSCLASKACVACRSSHFGTTTRRRTGGPLEGGPTRRRTRAGAR</sequence>
<gene>
    <name evidence="4" type="ORF">HKI87_12g70850</name>
</gene>
<proteinExistence type="predicted"/>
<dbReference type="AlphaFoldDB" id="A0AAX4PI64"/>
<feature type="region of interest" description="Disordered" evidence="1">
    <location>
        <begin position="142"/>
        <end position="165"/>
    </location>
</feature>
<organism evidence="4 5">
    <name type="scientific">Chloropicon roscoffensis</name>
    <dbReference type="NCBI Taxonomy" id="1461544"/>
    <lineage>
        <taxon>Eukaryota</taxon>
        <taxon>Viridiplantae</taxon>
        <taxon>Chlorophyta</taxon>
        <taxon>Chloropicophyceae</taxon>
        <taxon>Chloropicales</taxon>
        <taxon>Chloropicaceae</taxon>
        <taxon>Chloropicon</taxon>
    </lineage>
</organism>
<accession>A0AAX4PI64</accession>
<keyword evidence="5" id="KW-1185">Reference proteome</keyword>
<evidence type="ECO:0000256" key="1">
    <source>
        <dbReference type="SAM" id="MobiDB-lite"/>
    </source>
</evidence>
<keyword evidence="3" id="KW-0732">Signal</keyword>
<dbReference type="Proteomes" id="UP001472866">
    <property type="component" value="Chromosome 12"/>
</dbReference>
<keyword evidence="2" id="KW-1133">Transmembrane helix</keyword>
<evidence type="ECO:0000313" key="5">
    <source>
        <dbReference type="Proteomes" id="UP001472866"/>
    </source>
</evidence>
<dbReference type="Gene3D" id="3.40.109.10">
    <property type="entry name" value="NADH Oxidase"/>
    <property type="match status" value="1"/>
</dbReference>
<keyword evidence="2" id="KW-0472">Membrane</keyword>
<dbReference type="SUPFAM" id="SSF55469">
    <property type="entry name" value="FMN-dependent nitroreductase-like"/>
    <property type="match status" value="1"/>
</dbReference>